<name>A0ABS5VVG7_9BACT</name>
<evidence type="ECO:0008006" key="3">
    <source>
        <dbReference type="Google" id="ProtNLM"/>
    </source>
</evidence>
<evidence type="ECO:0000313" key="1">
    <source>
        <dbReference type="EMBL" id="MBT1705435.1"/>
    </source>
</evidence>
<sequence>MTPIIYVGLIVGWVAYVSYYPERDFDKEKWQADIEKRYEMTDDLVDNGKLIGKTKEEIKELLGQEDMSLDGSRWTYYIGFKPSLFGIDPDVLEIEFKDGKVSRCWTRET</sequence>
<accession>A0ABS5VVG7</accession>
<dbReference type="Proteomes" id="UP000772618">
    <property type="component" value="Unassembled WGS sequence"/>
</dbReference>
<comment type="caution">
    <text evidence="1">The sequence shown here is derived from an EMBL/GenBank/DDBJ whole genome shotgun (WGS) entry which is preliminary data.</text>
</comment>
<protein>
    <recommendedName>
        <fullName evidence="3">Lipoprotein SmpA/OmlA domain-containing protein</fullName>
    </recommendedName>
</protein>
<reference evidence="1 2" key="1">
    <citation type="submission" date="2021-05" db="EMBL/GenBank/DDBJ databases">
        <title>A Polyphasic approach of four new species of the genus Ohtaekwangia: Ohtaekwangia histidinii sp. nov., Ohtaekwangia cretensis sp. nov., Ohtaekwangia indiensis sp. nov., Ohtaekwangia reichenbachii sp. nov. from diverse environment.</title>
        <authorList>
            <person name="Octaviana S."/>
        </authorList>
    </citation>
    <scope>NUCLEOTIDE SEQUENCE [LARGE SCALE GENOMIC DNA]</scope>
    <source>
        <strain evidence="1 2">PWU20</strain>
    </source>
</reference>
<dbReference type="RefSeq" id="WP_254155382.1">
    <property type="nucleotide sequence ID" value="NZ_JAHESD010000055.1"/>
</dbReference>
<gene>
    <name evidence="1" type="ORF">KK060_19245</name>
</gene>
<organism evidence="1 2">
    <name type="scientific">Chryseosolibacter indicus</name>
    <dbReference type="NCBI Taxonomy" id="2782351"/>
    <lineage>
        <taxon>Bacteria</taxon>
        <taxon>Pseudomonadati</taxon>
        <taxon>Bacteroidota</taxon>
        <taxon>Cytophagia</taxon>
        <taxon>Cytophagales</taxon>
        <taxon>Chryseotaleaceae</taxon>
        <taxon>Chryseosolibacter</taxon>
    </lineage>
</organism>
<evidence type="ECO:0000313" key="2">
    <source>
        <dbReference type="Proteomes" id="UP000772618"/>
    </source>
</evidence>
<proteinExistence type="predicted"/>
<dbReference type="EMBL" id="JAHESD010000055">
    <property type="protein sequence ID" value="MBT1705435.1"/>
    <property type="molecule type" value="Genomic_DNA"/>
</dbReference>
<keyword evidence="2" id="KW-1185">Reference proteome</keyword>